<dbReference type="GO" id="GO:0005634">
    <property type="term" value="C:nucleus"/>
    <property type="evidence" value="ECO:0007669"/>
    <property type="project" value="UniProtKB-SubCell"/>
</dbReference>
<dbReference type="InterPro" id="IPR009057">
    <property type="entry name" value="Homeodomain-like_sf"/>
</dbReference>
<dbReference type="InterPro" id="IPR001356">
    <property type="entry name" value="HD"/>
</dbReference>
<dbReference type="GO" id="GO:0003677">
    <property type="term" value="F:DNA binding"/>
    <property type="evidence" value="ECO:0007669"/>
    <property type="project" value="InterPro"/>
</dbReference>
<gene>
    <name evidence="4" type="ORF">CAEBREN_18223</name>
</gene>
<accession>G0PM92</accession>
<dbReference type="SUPFAM" id="SSF46689">
    <property type="entry name" value="Homeodomain-like"/>
    <property type="match status" value="1"/>
</dbReference>
<evidence type="ECO:0000313" key="5">
    <source>
        <dbReference type="Proteomes" id="UP000008068"/>
    </source>
</evidence>
<dbReference type="HOGENOM" id="CLU_708277_0_0_1"/>
<evidence type="ECO:0000313" key="4">
    <source>
        <dbReference type="EMBL" id="EGT36823.1"/>
    </source>
</evidence>
<dbReference type="SMART" id="SM00389">
    <property type="entry name" value="HOX"/>
    <property type="match status" value="1"/>
</dbReference>
<evidence type="ECO:0000259" key="3">
    <source>
        <dbReference type="SMART" id="SM00389"/>
    </source>
</evidence>
<keyword evidence="5" id="KW-1185">Reference proteome</keyword>
<protein>
    <recommendedName>
        <fullName evidence="3">Homeobox domain-containing protein</fullName>
    </recommendedName>
</protein>
<feature type="domain" description="Homeobox" evidence="3">
    <location>
        <begin position="259"/>
        <end position="321"/>
    </location>
</feature>
<dbReference type="Proteomes" id="UP000008068">
    <property type="component" value="Unassembled WGS sequence"/>
</dbReference>
<feature type="region of interest" description="Disordered" evidence="2">
    <location>
        <begin position="1"/>
        <end position="40"/>
    </location>
</feature>
<name>G0PM92_CAEBE</name>
<proteinExistence type="predicted"/>
<evidence type="ECO:0000256" key="2">
    <source>
        <dbReference type="SAM" id="MobiDB-lite"/>
    </source>
</evidence>
<comment type="subcellular location">
    <subcellularLocation>
        <location evidence="1">Nucleus</location>
    </subcellularLocation>
</comment>
<dbReference type="CDD" id="cd00086">
    <property type="entry name" value="homeodomain"/>
    <property type="match status" value="1"/>
</dbReference>
<dbReference type="InParanoid" id="G0PM92"/>
<dbReference type="AlphaFoldDB" id="G0PM92"/>
<feature type="compositionally biased region" description="Polar residues" evidence="2">
    <location>
        <begin position="1"/>
        <end position="25"/>
    </location>
</feature>
<dbReference type="EMBL" id="GL381306">
    <property type="protein sequence ID" value="EGT36823.1"/>
    <property type="molecule type" value="Genomic_DNA"/>
</dbReference>
<sequence length="390" mass="44380">MDITSSLIQTSRQSNELSEDSGIQASPSSSKSSSLLKNLQMSKEDIEDMIEEAFKKSDDSSMITKKYIQAATGMSLEAICNFYSHKKRALKKEAARQVPHAQSVSNNLQGPISNIPQSSPISQFPISPNPAKLSAFASFSSLPLQFSPPWILNKNDESSEDSGIQSRSSSMGSSIVSSILTDLEESSFHSLQISPQNYRDYKMTRDEIEELLEQTYRQNNYPKMETKKLIQSKTGMSIEAINQRFQKKRKMDQPDLTLPKRAPVPFSMDIREKLLEKYVLGEKVSLEEREALSRDTGLTLKQINDFYCKKNTAMRNKLLRNPELQAEDLQNLARKYRKFHENHEDEQKNGGIGGDKNGEMTDGVRTWVTFFVYLAHKIHCFKKFIYSTVQ</sequence>
<dbReference type="Gene3D" id="1.10.10.60">
    <property type="entry name" value="Homeodomain-like"/>
    <property type="match status" value="1"/>
</dbReference>
<feature type="compositionally biased region" description="Low complexity" evidence="2">
    <location>
        <begin position="26"/>
        <end position="40"/>
    </location>
</feature>
<evidence type="ECO:0000256" key="1">
    <source>
        <dbReference type="ARBA" id="ARBA00004123"/>
    </source>
</evidence>
<reference evidence="5" key="1">
    <citation type="submission" date="2011-07" db="EMBL/GenBank/DDBJ databases">
        <authorList>
            <consortium name="Caenorhabditis brenneri Sequencing and Analysis Consortium"/>
            <person name="Wilson R.K."/>
        </authorList>
    </citation>
    <scope>NUCLEOTIDE SEQUENCE [LARGE SCALE GENOMIC DNA]</scope>
    <source>
        <strain evidence="5">PB2801</strain>
    </source>
</reference>
<organism evidence="5">
    <name type="scientific">Caenorhabditis brenneri</name>
    <name type="common">Nematode worm</name>
    <dbReference type="NCBI Taxonomy" id="135651"/>
    <lineage>
        <taxon>Eukaryota</taxon>
        <taxon>Metazoa</taxon>
        <taxon>Ecdysozoa</taxon>
        <taxon>Nematoda</taxon>
        <taxon>Chromadorea</taxon>
        <taxon>Rhabditida</taxon>
        <taxon>Rhabditina</taxon>
        <taxon>Rhabditomorpha</taxon>
        <taxon>Rhabditoidea</taxon>
        <taxon>Rhabditidae</taxon>
        <taxon>Peloderinae</taxon>
        <taxon>Caenorhabditis</taxon>
    </lineage>
</organism>